<accession>A0AAV1KUF6</accession>
<gene>
    <name evidence="4" type="ORF">PARMNEM_LOCUS7597</name>
</gene>
<dbReference type="AlphaFoldDB" id="A0AAV1KUF6"/>
<reference evidence="4 5" key="1">
    <citation type="submission" date="2023-11" db="EMBL/GenBank/DDBJ databases">
        <authorList>
            <person name="Hedman E."/>
            <person name="Englund M."/>
            <person name="Stromberg M."/>
            <person name="Nyberg Akerstrom W."/>
            <person name="Nylinder S."/>
            <person name="Jareborg N."/>
            <person name="Kallberg Y."/>
            <person name="Kronander E."/>
        </authorList>
    </citation>
    <scope>NUCLEOTIDE SEQUENCE [LARGE SCALE GENOMIC DNA]</scope>
</reference>
<feature type="region of interest" description="Disordered" evidence="1">
    <location>
        <begin position="946"/>
        <end position="988"/>
    </location>
</feature>
<feature type="compositionally biased region" description="Basic and acidic residues" evidence="1">
    <location>
        <begin position="978"/>
        <end position="988"/>
    </location>
</feature>
<feature type="transmembrane region" description="Helical" evidence="2">
    <location>
        <begin position="1152"/>
        <end position="1173"/>
    </location>
</feature>
<keyword evidence="2" id="KW-0812">Transmembrane</keyword>
<keyword evidence="5" id="KW-1185">Reference proteome</keyword>
<name>A0AAV1KUF6_9NEOP</name>
<feature type="compositionally biased region" description="Basic and acidic residues" evidence="1">
    <location>
        <begin position="909"/>
        <end position="926"/>
    </location>
</feature>
<feature type="signal peptide" evidence="3">
    <location>
        <begin position="1"/>
        <end position="20"/>
    </location>
</feature>
<proteinExistence type="predicted"/>
<evidence type="ECO:0000256" key="2">
    <source>
        <dbReference type="SAM" id="Phobius"/>
    </source>
</evidence>
<feature type="region of interest" description="Disordered" evidence="1">
    <location>
        <begin position="198"/>
        <end position="226"/>
    </location>
</feature>
<evidence type="ECO:0000313" key="5">
    <source>
        <dbReference type="Proteomes" id="UP001314205"/>
    </source>
</evidence>
<feature type="region of interest" description="Disordered" evidence="1">
    <location>
        <begin position="344"/>
        <end position="370"/>
    </location>
</feature>
<keyword evidence="2" id="KW-0472">Membrane</keyword>
<feature type="region of interest" description="Disordered" evidence="1">
    <location>
        <begin position="426"/>
        <end position="450"/>
    </location>
</feature>
<evidence type="ECO:0000256" key="1">
    <source>
        <dbReference type="SAM" id="MobiDB-lite"/>
    </source>
</evidence>
<evidence type="ECO:0000256" key="3">
    <source>
        <dbReference type="SAM" id="SignalP"/>
    </source>
</evidence>
<comment type="caution">
    <text evidence="4">The sequence shown here is derived from an EMBL/GenBank/DDBJ whole genome shotgun (WGS) entry which is preliminary data.</text>
</comment>
<feature type="compositionally biased region" description="Basic and acidic residues" evidence="1">
    <location>
        <begin position="430"/>
        <end position="446"/>
    </location>
</feature>
<evidence type="ECO:0000313" key="4">
    <source>
        <dbReference type="EMBL" id="CAK1586686.1"/>
    </source>
</evidence>
<feature type="region of interest" description="Disordered" evidence="1">
    <location>
        <begin position="675"/>
        <end position="695"/>
    </location>
</feature>
<feature type="chain" id="PRO_5043751741" evidence="3">
    <location>
        <begin position="21"/>
        <end position="1198"/>
    </location>
</feature>
<protein>
    <submittedName>
        <fullName evidence="4">Uncharacterized protein</fullName>
    </submittedName>
</protein>
<feature type="region of interest" description="Disordered" evidence="1">
    <location>
        <begin position="896"/>
        <end position="926"/>
    </location>
</feature>
<dbReference type="EMBL" id="CAVLGL010000081">
    <property type="protein sequence ID" value="CAK1586686.1"/>
    <property type="molecule type" value="Genomic_DNA"/>
</dbReference>
<feature type="compositionally biased region" description="Basic and acidic residues" evidence="1">
    <location>
        <begin position="946"/>
        <end position="966"/>
    </location>
</feature>
<feature type="compositionally biased region" description="Basic and acidic residues" evidence="1">
    <location>
        <begin position="210"/>
        <end position="220"/>
    </location>
</feature>
<dbReference type="Proteomes" id="UP001314205">
    <property type="component" value="Unassembled WGS sequence"/>
</dbReference>
<keyword evidence="2" id="KW-1133">Transmembrane helix</keyword>
<sequence length="1198" mass="142331">MYCWYLLLLAFLGLSQPITSDRFDGRQCCDRFHQDFSDTRLSLYGSYSDKPLSDNRNLNRAPNIRVSKRIDTKNTNFRSPEEGENLHLRERNARNLFEEQLIRRETVRRDTIKNNGAYNRQTFNKRLVANNDQIRRFDNDRFSSASIESRSLKNFMDLRDTKGKTQRRYLTRSRDGLSENFDRRTIIKEKENDEHRFLRSRIESTSQRSSNEERRSRQLEGDGYNRSINNRARNIFRDRNEVARVSVREDNGGRRLKHDSEHRFTRFERVDNAHQPLIRHNSRIMINRQNYANHSQGIELMFDQVASVVVRRRLNERYPTAARSTDNIAKHETERVPTRVTKVNKMRSQPTLSTERRDSSRSAELRTTRLNTRLNIERRLMDSGNEMNNLSNRDRQFSRTTKSIEARSVLSQLPIENIEFLLNSNHHTTRSNDKRRLTRSNTRESNQRQILLTTDRGDIKHNTDWFYSRFDTQQEEPQRRTYHQLPTPLERLDIHRTERKPSYFATERSVTRRNMAAHSRFSVTRQVNRRKIDLTFSNTDSADTRRSRIERRISHTAFDRSENRHNIERQRTRSVASRLGNQRSIELRVTRSTNERVDIRRSIEGEINLSTERKENRRRGELQDSRFVETRQGDRCSNELRLAQSITERADITRNIERRSTKHIGNRRITNLHDSRSAAARRDDRRKRESRLSNDTTKMADITRVIERRSSEDTENRRMVDLQDSRYVTHKDNRRSIDIARSILKQVSIRHNTQRTLLHNVAERTETRRNMERQNSDHVNTRQNNRRSVELQVTGSTVESAGVTRFIDNIQYRRNIESHSSRFTAKSAETIARSTTEFADTRSCSIRHASSHIALDRIDNRRGIERRNYATQKDTQRTIELIRSNKRKDIRSIEREFSHTGTVRNVNRRSMERENTRSATSRRDNRRNVDFARSIIESADSRRRIIKSEISQTDRSEKRRSMERQYSRSTATHQNNRRNIEVARSSTERSDIRRSILLDYSPNTSERQELQSNLRRLRSLSATTHQDNGRNVEVTHFTSKRANTIPNIERKLSSATERSENRRRLELESYLSRSTTELYNIRHRMHKTGHRMSLSGSHVSRLNNERQGPQTNFRQNVNRQLAPSILELNRIQKRIVMNDNNKQESEGQLYNFNWQLLFYIVQGIYICGLFLQINTDDGNKMKTRNIGLWNPMYQIKVD</sequence>
<organism evidence="4 5">
    <name type="scientific">Parnassius mnemosyne</name>
    <name type="common">clouded apollo</name>
    <dbReference type="NCBI Taxonomy" id="213953"/>
    <lineage>
        <taxon>Eukaryota</taxon>
        <taxon>Metazoa</taxon>
        <taxon>Ecdysozoa</taxon>
        <taxon>Arthropoda</taxon>
        <taxon>Hexapoda</taxon>
        <taxon>Insecta</taxon>
        <taxon>Pterygota</taxon>
        <taxon>Neoptera</taxon>
        <taxon>Endopterygota</taxon>
        <taxon>Lepidoptera</taxon>
        <taxon>Glossata</taxon>
        <taxon>Ditrysia</taxon>
        <taxon>Papilionoidea</taxon>
        <taxon>Papilionidae</taxon>
        <taxon>Parnassiinae</taxon>
        <taxon>Parnassini</taxon>
        <taxon>Parnassius</taxon>
        <taxon>Driopa</taxon>
    </lineage>
</organism>
<feature type="compositionally biased region" description="Basic and acidic residues" evidence="1">
    <location>
        <begin position="354"/>
        <end position="367"/>
    </location>
</feature>
<feature type="compositionally biased region" description="Basic and acidic residues" evidence="1">
    <location>
        <begin position="675"/>
        <end position="692"/>
    </location>
</feature>
<keyword evidence="3" id="KW-0732">Signal</keyword>